<evidence type="ECO:0008006" key="5">
    <source>
        <dbReference type="Google" id="ProtNLM"/>
    </source>
</evidence>
<dbReference type="AlphaFoldDB" id="A0A2N9EZW3"/>
<dbReference type="SUPFAM" id="SSF47954">
    <property type="entry name" value="Cyclin-like"/>
    <property type="match status" value="1"/>
</dbReference>
<dbReference type="PANTHER" id="PTHR10026">
    <property type="entry name" value="CYCLIN"/>
    <property type="match status" value="1"/>
</dbReference>
<dbReference type="InterPro" id="IPR043198">
    <property type="entry name" value="Cyclin/Ssn8"/>
</dbReference>
<keyword evidence="1" id="KW-0132">Cell division</keyword>
<dbReference type="InterPro" id="IPR036915">
    <property type="entry name" value="Cyclin-like_sf"/>
</dbReference>
<protein>
    <recommendedName>
        <fullName evidence="5">Cyclin N-terminal domain-containing protein</fullName>
    </recommendedName>
</protein>
<evidence type="ECO:0000256" key="2">
    <source>
        <dbReference type="ARBA" id="ARBA00023306"/>
    </source>
</evidence>
<dbReference type="EMBL" id="OIVN01000446">
    <property type="protein sequence ID" value="SPC80392.1"/>
    <property type="molecule type" value="Genomic_DNA"/>
</dbReference>
<organism evidence="4">
    <name type="scientific">Fagus sylvatica</name>
    <name type="common">Beechnut</name>
    <dbReference type="NCBI Taxonomy" id="28930"/>
    <lineage>
        <taxon>Eukaryota</taxon>
        <taxon>Viridiplantae</taxon>
        <taxon>Streptophyta</taxon>
        <taxon>Embryophyta</taxon>
        <taxon>Tracheophyta</taxon>
        <taxon>Spermatophyta</taxon>
        <taxon>Magnoliopsida</taxon>
        <taxon>eudicotyledons</taxon>
        <taxon>Gunneridae</taxon>
        <taxon>Pentapetalae</taxon>
        <taxon>rosids</taxon>
        <taxon>fabids</taxon>
        <taxon>Fagales</taxon>
        <taxon>Fagaceae</taxon>
        <taxon>Fagus</taxon>
    </lineage>
</organism>
<dbReference type="GO" id="GO:0051301">
    <property type="term" value="P:cell division"/>
    <property type="evidence" value="ECO:0007669"/>
    <property type="project" value="UniProtKB-KW"/>
</dbReference>
<feature type="region of interest" description="Disordered" evidence="3">
    <location>
        <begin position="1"/>
        <end position="52"/>
    </location>
</feature>
<accession>A0A2N9EZW3</accession>
<proteinExistence type="predicted"/>
<keyword evidence="2" id="KW-0131">Cell cycle</keyword>
<dbReference type="GO" id="GO:0016538">
    <property type="term" value="F:cyclin-dependent protein serine/threonine kinase regulator activity"/>
    <property type="evidence" value="ECO:0007669"/>
    <property type="project" value="InterPro"/>
</dbReference>
<dbReference type="Gene3D" id="1.10.472.10">
    <property type="entry name" value="Cyclin-like"/>
    <property type="match status" value="1"/>
</dbReference>
<sequence length="138" mass="15411">MAGILPGESSHHGTSDGGGSSRNSQDGQEEMGRWYMSRKEIEENSPSRGDGIDLKKETYLRKSYCTFLQDLGMRLKVQQVLSWIAVVCVSPMANPWTISSYTALLPRSYGICYSVYQESLGLCPILFVICRVQVRFCG</sequence>
<reference evidence="4" key="1">
    <citation type="submission" date="2018-02" db="EMBL/GenBank/DDBJ databases">
        <authorList>
            <person name="Cohen D.B."/>
            <person name="Kent A.D."/>
        </authorList>
    </citation>
    <scope>NUCLEOTIDE SEQUENCE</scope>
</reference>
<evidence type="ECO:0000256" key="3">
    <source>
        <dbReference type="SAM" id="MobiDB-lite"/>
    </source>
</evidence>
<gene>
    <name evidence="4" type="ORF">FSB_LOCUS8274</name>
</gene>
<dbReference type="GO" id="GO:0006357">
    <property type="term" value="P:regulation of transcription by RNA polymerase II"/>
    <property type="evidence" value="ECO:0007669"/>
    <property type="project" value="InterPro"/>
</dbReference>
<evidence type="ECO:0000256" key="1">
    <source>
        <dbReference type="ARBA" id="ARBA00022618"/>
    </source>
</evidence>
<name>A0A2N9EZW3_FAGSY</name>
<evidence type="ECO:0000313" key="4">
    <source>
        <dbReference type="EMBL" id="SPC80392.1"/>
    </source>
</evidence>